<feature type="domain" description="FANCL UBC-like" evidence="3">
    <location>
        <begin position="95"/>
        <end position="183"/>
    </location>
</feature>
<accession>A0ABP0FK62</accession>
<sequence>MVDLIPLDRCKTKYEGFVSAKGESYRIRISHLNSDGCKNARISCDWRLRHLLRNHLDLLHQRLHKCATINQFLSELQLLLENCVVDEEDGVWQPDYYDVLLRHLQDLKWDKIISISEDFQQIGVKFHDEADREHILHIELTPEYPKAAPTVKSVLPAPFQPLWPEGANLIILHDQFKTALQQYQRFWEEVDELNQKTWILEPENPNFAAFSFRIALGRSSSLQLTIDPLNCGVLPDCHFLGADWAVSEIRDRYHDKSEDWNELLSVYQNLSSILQIEFPVKDSSHPHDLSLQCGICYSYRLGTNIPDQICADQRCGQGYHHECLMEWIKSVPGAKQSFNVMFGECPYCTSPIKLNVLPT</sequence>
<protein>
    <recommendedName>
        <fullName evidence="7">E3 ubiquitin-protein ligase FANCL</fullName>
    </recommendedName>
</protein>
<evidence type="ECO:0000259" key="4">
    <source>
        <dbReference type="Pfam" id="PF18891"/>
    </source>
</evidence>
<evidence type="ECO:0000259" key="1">
    <source>
        <dbReference type="Pfam" id="PF09765"/>
    </source>
</evidence>
<dbReference type="SUPFAM" id="SSF57850">
    <property type="entry name" value="RING/U-box"/>
    <property type="match status" value="1"/>
</dbReference>
<dbReference type="InterPro" id="IPR019162">
    <property type="entry name" value="FancL_WD-rpt_cont_dom"/>
</dbReference>
<dbReference type="InterPro" id="IPR044037">
    <property type="entry name" value="FANCL_d3"/>
</dbReference>
<dbReference type="CDD" id="cd16490">
    <property type="entry name" value="RING-CH-C4HC3_FANCL"/>
    <property type="match status" value="1"/>
</dbReference>
<evidence type="ECO:0008006" key="7">
    <source>
        <dbReference type="Google" id="ProtNLM"/>
    </source>
</evidence>
<dbReference type="InterPro" id="IPR026848">
    <property type="entry name" value="Fancl"/>
</dbReference>
<dbReference type="InterPro" id="IPR043003">
    <property type="entry name" value="FANCL_d3_sf"/>
</dbReference>
<comment type="caution">
    <text evidence="5">The sequence shown here is derived from an EMBL/GenBank/DDBJ whole genome shotgun (WGS) entry which is preliminary data.</text>
</comment>
<dbReference type="InterPro" id="IPR026850">
    <property type="entry name" value="FANCL_C"/>
</dbReference>
<reference evidence="5 6" key="1">
    <citation type="submission" date="2024-02" db="EMBL/GenBank/DDBJ databases">
        <authorList>
            <person name="Daric V."/>
            <person name="Darras S."/>
        </authorList>
    </citation>
    <scope>NUCLEOTIDE SEQUENCE [LARGE SCALE GENOMIC DNA]</scope>
</reference>
<dbReference type="CDD" id="cd23831">
    <property type="entry name" value="DRWD-N_FANCL"/>
    <property type="match status" value="1"/>
</dbReference>
<gene>
    <name evidence="5" type="ORF">CVLEPA_LOCUS10314</name>
</gene>
<dbReference type="Pfam" id="PF09765">
    <property type="entry name" value="FANCL_d1"/>
    <property type="match status" value="1"/>
</dbReference>
<evidence type="ECO:0000313" key="5">
    <source>
        <dbReference type="EMBL" id="CAK8680021.1"/>
    </source>
</evidence>
<dbReference type="Gene3D" id="3.10.110.20">
    <property type="entry name" value="RWD domain-like"/>
    <property type="match status" value="1"/>
</dbReference>
<dbReference type="Pfam" id="PF11793">
    <property type="entry name" value="FANCL_C"/>
    <property type="match status" value="1"/>
</dbReference>
<dbReference type="Gene3D" id="3.30.40.10">
    <property type="entry name" value="Zinc/RING finger domain, C3HC4 (zinc finger)"/>
    <property type="match status" value="1"/>
</dbReference>
<dbReference type="CDD" id="cd23786">
    <property type="entry name" value="ELF_FANCL"/>
    <property type="match status" value="1"/>
</dbReference>
<dbReference type="Proteomes" id="UP001642483">
    <property type="component" value="Unassembled WGS sequence"/>
</dbReference>
<dbReference type="EMBL" id="CAWYQH010000068">
    <property type="protein sequence ID" value="CAK8680021.1"/>
    <property type="molecule type" value="Genomic_DNA"/>
</dbReference>
<evidence type="ECO:0000259" key="3">
    <source>
        <dbReference type="Pfam" id="PF18890"/>
    </source>
</evidence>
<dbReference type="SMART" id="SM01197">
    <property type="entry name" value="FANCL_C"/>
    <property type="match status" value="1"/>
</dbReference>
<keyword evidence="6" id="KW-1185">Reference proteome</keyword>
<dbReference type="CDD" id="cd23832">
    <property type="entry name" value="DRWD-C_FANCL"/>
    <property type="match status" value="1"/>
</dbReference>
<proteinExistence type="predicted"/>
<dbReference type="Gene3D" id="3.10.110.10">
    <property type="entry name" value="Ubiquitin Conjugating Enzyme"/>
    <property type="match status" value="1"/>
</dbReference>
<organism evidence="5 6">
    <name type="scientific">Clavelina lepadiformis</name>
    <name type="common">Light-bulb sea squirt</name>
    <name type="synonym">Ascidia lepadiformis</name>
    <dbReference type="NCBI Taxonomy" id="159417"/>
    <lineage>
        <taxon>Eukaryota</taxon>
        <taxon>Metazoa</taxon>
        <taxon>Chordata</taxon>
        <taxon>Tunicata</taxon>
        <taxon>Ascidiacea</taxon>
        <taxon>Aplousobranchia</taxon>
        <taxon>Clavelinidae</taxon>
        <taxon>Clavelina</taxon>
    </lineage>
</organism>
<dbReference type="PANTHER" id="PTHR13206:SF0">
    <property type="entry name" value="E3 UBIQUITIN-PROTEIN LIGASE FANCL"/>
    <property type="match status" value="1"/>
</dbReference>
<dbReference type="PANTHER" id="PTHR13206">
    <property type="entry name" value="UBIQUITIN LIGASE PROTEIN PHF9 FANCONI ANEMIA GROUP L PROTEIN"/>
    <property type="match status" value="1"/>
</dbReference>
<dbReference type="Pfam" id="PF18891">
    <property type="entry name" value="FANCL_d3"/>
    <property type="match status" value="1"/>
</dbReference>
<dbReference type="InterPro" id="IPR016135">
    <property type="entry name" value="UBQ-conjugating_enzyme/RWD"/>
</dbReference>
<evidence type="ECO:0000313" key="6">
    <source>
        <dbReference type="Proteomes" id="UP001642483"/>
    </source>
</evidence>
<feature type="domain" description="Fanconi anemia complex subunit FancL WD-repeat containing" evidence="1">
    <location>
        <begin position="4"/>
        <end position="82"/>
    </location>
</feature>
<evidence type="ECO:0000259" key="2">
    <source>
        <dbReference type="Pfam" id="PF11793"/>
    </source>
</evidence>
<feature type="domain" description="FANCL C-terminal" evidence="2">
    <location>
        <begin position="290"/>
        <end position="355"/>
    </location>
</feature>
<feature type="domain" description="FANCL UBC-like" evidence="4">
    <location>
        <begin position="186"/>
        <end position="280"/>
    </location>
</feature>
<dbReference type="InterPro" id="IPR013083">
    <property type="entry name" value="Znf_RING/FYVE/PHD"/>
</dbReference>
<dbReference type="Pfam" id="PF18890">
    <property type="entry name" value="FANCL_d2"/>
    <property type="match status" value="1"/>
</dbReference>
<name>A0ABP0FK62_CLALP</name>
<dbReference type="InterPro" id="IPR043898">
    <property type="entry name" value="FANCL_d2"/>
</dbReference>